<evidence type="ECO:0000313" key="8">
    <source>
        <dbReference type="Proteomes" id="UP000236946"/>
    </source>
</evidence>
<reference evidence="8" key="1">
    <citation type="submission" date="2017-09" db="EMBL/GenBank/DDBJ databases">
        <title>Depth-based differentiation of microbial function through sediment-hosted aquifers and enrichment of novel symbionts in the deep terrestrial subsurface.</title>
        <authorList>
            <person name="Probst A.J."/>
            <person name="Ladd B."/>
            <person name="Jarett J.K."/>
            <person name="Geller-Mcgrath D.E."/>
            <person name="Sieber C.M.K."/>
            <person name="Emerson J.B."/>
            <person name="Anantharaman K."/>
            <person name="Thomas B.C."/>
            <person name="Malmstrom R."/>
            <person name="Stieglmeier M."/>
            <person name="Klingl A."/>
            <person name="Woyke T."/>
            <person name="Ryan C.M."/>
            <person name="Banfield J.F."/>
        </authorList>
    </citation>
    <scope>NUCLEOTIDE SEQUENCE [LARGE SCALE GENOMIC DNA]</scope>
</reference>
<dbReference type="AlphaFoldDB" id="A0A2H9T1B9"/>
<dbReference type="GO" id="GO:0071555">
    <property type="term" value="P:cell wall organization"/>
    <property type="evidence" value="ECO:0007669"/>
    <property type="project" value="UniProtKB-KW"/>
</dbReference>
<dbReference type="PROSITE" id="PS51191">
    <property type="entry name" value="FEMABX"/>
    <property type="match status" value="1"/>
</dbReference>
<evidence type="ECO:0000313" key="7">
    <source>
        <dbReference type="EMBL" id="PJE69508.1"/>
    </source>
</evidence>
<dbReference type="InterPro" id="IPR003447">
    <property type="entry name" value="FEMABX"/>
</dbReference>
<keyword evidence="6" id="KW-0961">Cell wall biogenesis/degradation</keyword>
<evidence type="ECO:0000256" key="1">
    <source>
        <dbReference type="ARBA" id="ARBA00009943"/>
    </source>
</evidence>
<dbReference type="InterPro" id="IPR016181">
    <property type="entry name" value="Acyl_CoA_acyltransferase"/>
</dbReference>
<evidence type="ECO:0000256" key="3">
    <source>
        <dbReference type="ARBA" id="ARBA00022960"/>
    </source>
</evidence>
<evidence type="ECO:0000256" key="5">
    <source>
        <dbReference type="ARBA" id="ARBA00023315"/>
    </source>
</evidence>
<evidence type="ECO:0000256" key="6">
    <source>
        <dbReference type="ARBA" id="ARBA00023316"/>
    </source>
</evidence>
<keyword evidence="5" id="KW-0012">Acyltransferase</keyword>
<dbReference type="EMBL" id="PFEN01000030">
    <property type="protein sequence ID" value="PJE69508.1"/>
    <property type="molecule type" value="Genomic_DNA"/>
</dbReference>
<evidence type="ECO:0008006" key="9">
    <source>
        <dbReference type="Google" id="ProtNLM"/>
    </source>
</evidence>
<protein>
    <recommendedName>
        <fullName evidence="9">Methicillin resistance protein</fullName>
    </recommendedName>
</protein>
<dbReference type="Gene3D" id="3.40.630.30">
    <property type="match status" value="1"/>
</dbReference>
<dbReference type="GO" id="GO:0009252">
    <property type="term" value="P:peptidoglycan biosynthetic process"/>
    <property type="evidence" value="ECO:0007669"/>
    <property type="project" value="UniProtKB-KW"/>
</dbReference>
<comment type="caution">
    <text evidence="7">The sequence shown here is derived from an EMBL/GenBank/DDBJ whole genome shotgun (WGS) entry which is preliminary data.</text>
</comment>
<dbReference type="GO" id="GO:0008360">
    <property type="term" value="P:regulation of cell shape"/>
    <property type="evidence" value="ECO:0007669"/>
    <property type="project" value="UniProtKB-KW"/>
</dbReference>
<evidence type="ECO:0000256" key="4">
    <source>
        <dbReference type="ARBA" id="ARBA00022984"/>
    </source>
</evidence>
<keyword evidence="2" id="KW-0808">Transferase</keyword>
<name>A0A2H9T1B9_9BACT</name>
<accession>A0A2H9T1B9</accession>
<evidence type="ECO:0000256" key="2">
    <source>
        <dbReference type="ARBA" id="ARBA00022679"/>
    </source>
</evidence>
<keyword evidence="4" id="KW-0573">Peptidoglycan synthesis</keyword>
<dbReference type="Pfam" id="PF02388">
    <property type="entry name" value="FemAB"/>
    <property type="match status" value="3"/>
</dbReference>
<proteinExistence type="inferred from homology"/>
<dbReference type="Proteomes" id="UP000236946">
    <property type="component" value="Unassembled WGS sequence"/>
</dbReference>
<dbReference type="PANTHER" id="PTHR36174">
    <property type="entry name" value="LIPID II:GLYCINE GLYCYLTRANSFERASE"/>
    <property type="match status" value="1"/>
</dbReference>
<dbReference type="SUPFAM" id="SSF55729">
    <property type="entry name" value="Acyl-CoA N-acyltransferases (Nat)"/>
    <property type="match status" value="2"/>
</dbReference>
<dbReference type="PANTHER" id="PTHR36174:SF1">
    <property type="entry name" value="LIPID II:GLYCINE GLYCYLTRANSFERASE"/>
    <property type="match status" value="1"/>
</dbReference>
<dbReference type="GO" id="GO:0016755">
    <property type="term" value="F:aminoacyltransferase activity"/>
    <property type="evidence" value="ECO:0007669"/>
    <property type="project" value="InterPro"/>
</dbReference>
<gene>
    <name evidence="7" type="ORF">COU98_01660</name>
</gene>
<comment type="similarity">
    <text evidence="1">Belongs to the FemABX family.</text>
</comment>
<dbReference type="InterPro" id="IPR050644">
    <property type="entry name" value="PG_Glycine_Bridge_Synth"/>
</dbReference>
<sequence>MNFKIKEIKDKNIWESFLLKCGKKTFLQSWNWGEFQKKEGNKIWRLGIFENNKEFVSATLVVKIKAKRGTFLFVPHGPVLDKNAMGKPDIKYNILKTLLEELKKIAREESVNFIRISPILERNEENIKIFKDLGFREAPIHMHPELTWELDIAPSEEEILMKMRKTTRYLIRQAQKNPDIRIIRSPAFAKASASRQNIEDLKIFNEIYQETSERHHFVPFSLNYLKNQFSSFIDDQQILIFLGKYKDEFVSAGVFVFWQNIGFYHHGASLSKYNKIPISHLLQWEAIKEAKKRGCKSYNFWGIAPSDKKNHPWTGLTLFKMGFGGYKKELVKTQDFIISQKYWLNYFIEKIRKIKRNL</sequence>
<organism evidence="7 8">
    <name type="scientific">Candidatus Staskawiczbacteria bacterium CG10_big_fil_rev_8_21_14_0_10_38_10</name>
    <dbReference type="NCBI Taxonomy" id="1974891"/>
    <lineage>
        <taxon>Bacteria</taxon>
        <taxon>Candidatus Staskawicziibacteriota</taxon>
    </lineage>
</organism>
<keyword evidence="3" id="KW-0133">Cell shape</keyword>